<protein>
    <submittedName>
        <fullName evidence="1">Uncharacterized protein</fullName>
    </submittedName>
</protein>
<proteinExistence type="predicted"/>
<name>A0A2P2QIB5_RHIMU</name>
<dbReference type="AlphaFoldDB" id="A0A2P2QIB5"/>
<organism evidence="1">
    <name type="scientific">Rhizophora mucronata</name>
    <name type="common">Asiatic mangrove</name>
    <dbReference type="NCBI Taxonomy" id="61149"/>
    <lineage>
        <taxon>Eukaryota</taxon>
        <taxon>Viridiplantae</taxon>
        <taxon>Streptophyta</taxon>
        <taxon>Embryophyta</taxon>
        <taxon>Tracheophyta</taxon>
        <taxon>Spermatophyta</taxon>
        <taxon>Magnoliopsida</taxon>
        <taxon>eudicotyledons</taxon>
        <taxon>Gunneridae</taxon>
        <taxon>Pentapetalae</taxon>
        <taxon>rosids</taxon>
        <taxon>fabids</taxon>
        <taxon>Malpighiales</taxon>
        <taxon>Rhizophoraceae</taxon>
        <taxon>Rhizophora</taxon>
    </lineage>
</organism>
<evidence type="ECO:0000313" key="1">
    <source>
        <dbReference type="EMBL" id="MBX66743.1"/>
    </source>
</evidence>
<dbReference type="EMBL" id="GGEC01086259">
    <property type="protein sequence ID" value="MBX66743.1"/>
    <property type="molecule type" value="Transcribed_RNA"/>
</dbReference>
<reference evidence="1" key="1">
    <citation type="submission" date="2018-02" db="EMBL/GenBank/DDBJ databases">
        <title>Rhizophora mucronata_Transcriptome.</title>
        <authorList>
            <person name="Meera S.P."/>
            <person name="Sreeshan A."/>
            <person name="Augustine A."/>
        </authorList>
    </citation>
    <scope>NUCLEOTIDE SEQUENCE</scope>
    <source>
        <tissue evidence="1">Leaf</tissue>
    </source>
</reference>
<sequence>MKLWYAFLSIHMHLHSSPHAHRDRGRYLFIYHRNFFAYGDDCLCYWQFINRSRKL</sequence>
<accession>A0A2P2QIB5</accession>